<evidence type="ECO:0000256" key="1">
    <source>
        <dbReference type="ARBA" id="ARBA00007494"/>
    </source>
</evidence>
<feature type="binding site" evidence="6">
    <location>
        <position position="280"/>
    </location>
    <ligand>
        <name>S-adenosyl-L-methionine</name>
        <dbReference type="ChEBI" id="CHEBI:59789"/>
    </ligand>
</feature>
<dbReference type="Pfam" id="PF01189">
    <property type="entry name" value="Methyltr_RsmB-F"/>
    <property type="match status" value="1"/>
</dbReference>
<dbReference type="GO" id="GO:0003723">
    <property type="term" value="F:RNA binding"/>
    <property type="evidence" value="ECO:0007669"/>
    <property type="project" value="UniProtKB-UniRule"/>
</dbReference>
<feature type="binding site" evidence="6">
    <location>
        <position position="306"/>
    </location>
    <ligand>
        <name>S-adenosyl-L-methionine</name>
        <dbReference type="ChEBI" id="CHEBI:59789"/>
    </ligand>
</feature>
<keyword evidence="10" id="KW-1185">Reference proteome</keyword>
<feature type="binding site" evidence="6">
    <location>
        <position position="339"/>
    </location>
    <ligand>
        <name>S-adenosyl-L-methionine</name>
        <dbReference type="ChEBI" id="CHEBI:59789"/>
    </ligand>
</feature>
<dbReference type="InterPro" id="IPR049560">
    <property type="entry name" value="MeTrfase_RsmB-F_NOP2_cat"/>
</dbReference>
<dbReference type="AlphaFoldDB" id="A0A8K0DI26"/>
<dbReference type="SUPFAM" id="SSF88697">
    <property type="entry name" value="PUA domain-like"/>
    <property type="match status" value="1"/>
</dbReference>
<dbReference type="GO" id="GO:0008173">
    <property type="term" value="F:RNA methyltransferase activity"/>
    <property type="evidence" value="ECO:0007669"/>
    <property type="project" value="InterPro"/>
</dbReference>
<evidence type="ECO:0000313" key="10">
    <source>
        <dbReference type="Proteomes" id="UP000801492"/>
    </source>
</evidence>
<name>A0A8K0DI26_IGNLU</name>
<evidence type="ECO:0000259" key="8">
    <source>
        <dbReference type="PROSITE" id="PS51686"/>
    </source>
</evidence>
<accession>A0A8K0DI26</accession>
<dbReference type="Gene3D" id="2.30.130.10">
    <property type="entry name" value="PUA domain"/>
    <property type="match status" value="1"/>
</dbReference>
<dbReference type="SUPFAM" id="SSF53335">
    <property type="entry name" value="S-adenosyl-L-methionine-dependent methyltransferases"/>
    <property type="match status" value="1"/>
</dbReference>
<dbReference type="InterPro" id="IPR029063">
    <property type="entry name" value="SAM-dependent_MTases_sf"/>
</dbReference>
<dbReference type="Proteomes" id="UP000801492">
    <property type="component" value="Unassembled WGS sequence"/>
</dbReference>
<evidence type="ECO:0000256" key="2">
    <source>
        <dbReference type="ARBA" id="ARBA00022603"/>
    </source>
</evidence>
<evidence type="ECO:0000256" key="4">
    <source>
        <dbReference type="ARBA" id="ARBA00022691"/>
    </source>
</evidence>
<reference evidence="9" key="1">
    <citation type="submission" date="2019-08" db="EMBL/GenBank/DDBJ databases">
        <title>The genome of the North American firefly Photinus pyralis.</title>
        <authorList>
            <consortium name="Photinus pyralis genome working group"/>
            <person name="Fallon T.R."/>
            <person name="Sander Lower S.E."/>
            <person name="Weng J.-K."/>
        </authorList>
    </citation>
    <scope>NUCLEOTIDE SEQUENCE</scope>
    <source>
        <strain evidence="9">TRF0915ILg1</strain>
        <tissue evidence="9">Whole body</tissue>
    </source>
</reference>
<dbReference type="PROSITE" id="PS51686">
    <property type="entry name" value="SAM_MT_RSMB_NOP"/>
    <property type="match status" value="1"/>
</dbReference>
<dbReference type="PRINTS" id="PR02008">
    <property type="entry name" value="RCMTFAMILY"/>
</dbReference>
<protein>
    <recommendedName>
        <fullName evidence="8">SAM-dependent MTase RsmB/NOP-type domain-containing protein</fullName>
    </recommendedName>
</protein>
<keyword evidence="2 6" id="KW-0489">Methyltransferase</keyword>
<dbReference type="OrthoDB" id="260824at2759"/>
<dbReference type="InterPro" id="IPR001678">
    <property type="entry name" value="MeTrfase_RsmB-F_NOP2_dom"/>
</dbReference>
<comment type="caution">
    <text evidence="9">The sequence shown here is derived from an EMBL/GenBank/DDBJ whole genome shotgun (WGS) entry which is preliminary data.</text>
</comment>
<dbReference type="Gene3D" id="3.40.50.150">
    <property type="entry name" value="Vaccinia Virus protein VP39"/>
    <property type="match status" value="1"/>
</dbReference>
<dbReference type="CDD" id="cd02440">
    <property type="entry name" value="AdoMet_MTases"/>
    <property type="match status" value="1"/>
</dbReference>
<feature type="domain" description="SAM-dependent MTase RsmB/NOP-type" evidence="8">
    <location>
        <begin position="152"/>
        <end position="459"/>
    </location>
</feature>
<evidence type="ECO:0000256" key="5">
    <source>
        <dbReference type="ARBA" id="ARBA00022884"/>
    </source>
</evidence>
<dbReference type="PROSITE" id="PS50890">
    <property type="entry name" value="PUA"/>
    <property type="match status" value="1"/>
</dbReference>
<dbReference type="PANTHER" id="PTHR22807:SF34">
    <property type="entry name" value="TRNA (CYTOSINE(72)-C(5))-METHYLTRANSFERASE NSUN6"/>
    <property type="match status" value="1"/>
</dbReference>
<dbReference type="Pfam" id="PF01472">
    <property type="entry name" value="PUA"/>
    <property type="match status" value="1"/>
</dbReference>
<comment type="similarity">
    <text evidence="1 6">Belongs to the class I-like SAM-binding methyltransferase superfamily. RsmB/NOP family.</text>
</comment>
<keyword evidence="3 6" id="KW-0808">Transferase</keyword>
<dbReference type="PROSITE" id="PS01153">
    <property type="entry name" value="NOL1_NOP2_SUN"/>
    <property type="match status" value="1"/>
</dbReference>
<organism evidence="9 10">
    <name type="scientific">Ignelater luminosus</name>
    <name type="common">Cucubano</name>
    <name type="synonym">Pyrophorus luminosus</name>
    <dbReference type="NCBI Taxonomy" id="2038154"/>
    <lineage>
        <taxon>Eukaryota</taxon>
        <taxon>Metazoa</taxon>
        <taxon>Ecdysozoa</taxon>
        <taxon>Arthropoda</taxon>
        <taxon>Hexapoda</taxon>
        <taxon>Insecta</taxon>
        <taxon>Pterygota</taxon>
        <taxon>Neoptera</taxon>
        <taxon>Endopterygota</taxon>
        <taxon>Coleoptera</taxon>
        <taxon>Polyphaga</taxon>
        <taxon>Elateriformia</taxon>
        <taxon>Elateroidea</taxon>
        <taxon>Elateridae</taxon>
        <taxon>Agrypninae</taxon>
        <taxon>Pyrophorini</taxon>
        <taxon>Ignelater</taxon>
    </lineage>
</organism>
<feature type="active site" description="Nucleophile" evidence="6">
    <location>
        <position position="389"/>
    </location>
</feature>
<evidence type="ECO:0000313" key="9">
    <source>
        <dbReference type="EMBL" id="KAF2903633.1"/>
    </source>
</evidence>
<dbReference type="EMBL" id="VTPC01000964">
    <property type="protein sequence ID" value="KAF2903633.1"/>
    <property type="molecule type" value="Genomic_DNA"/>
</dbReference>
<dbReference type="InterPro" id="IPR023267">
    <property type="entry name" value="RCMT"/>
</dbReference>
<dbReference type="InterPro" id="IPR036974">
    <property type="entry name" value="PUA_sf"/>
</dbReference>
<gene>
    <name evidence="9" type="ORF">ILUMI_02540</name>
</gene>
<keyword evidence="7" id="KW-0175">Coiled coil</keyword>
<evidence type="ECO:0000256" key="7">
    <source>
        <dbReference type="SAM" id="Coils"/>
    </source>
</evidence>
<keyword evidence="4 6" id="KW-0949">S-adenosyl-L-methionine</keyword>
<dbReference type="PANTHER" id="PTHR22807">
    <property type="entry name" value="NOP2 YEAST -RELATED NOL1/NOP2/FMU SUN DOMAIN-CONTAINING"/>
    <property type="match status" value="1"/>
</dbReference>
<sequence>MPYPLSPFNENFKIEIILEPSNDEQINEIQVRKRNEVYLSILLKWLCTSPQVTSFRVNTLNYTTNEVQTRIADEIKKLLLKTAIKVQHDLIAPNIEIHSVLPEVILLHNLNKNWLSLETQLKEIVIDVNCAAAVLRGAHIFAPGVLGMESGINKEDKVSIYADLSGKCKKGLLKKYECLQKMFIGNGVVKMVRYELFGENLKPVGIAIEVTDTISHCPNIGEDFLENGSAILQNLPSIVCTHILNPKPGEVVLDMCASPGNKTTHIAALMQNMGTLIAIDKTPSKIQQLKNKCDELQANVHIFQADSTKIMNINETNSIVDILNGPPFHLEIFDRILLDAPCSGLGKRPQLSNNISEKVLRSYVPLQKKLFKNAVGLLKTNGRLVYSTCTITLAENEGMVAWALRTFNCLELIKVEPYLGGEGLEGAGLTELQRTFVQRFGPDQQIDSVGFFIACFIKK</sequence>
<dbReference type="InterPro" id="IPR015947">
    <property type="entry name" value="PUA-like_sf"/>
</dbReference>
<evidence type="ECO:0000256" key="6">
    <source>
        <dbReference type="PROSITE-ProRule" id="PRU01023"/>
    </source>
</evidence>
<feature type="coiled-coil region" evidence="7">
    <location>
        <begin position="279"/>
        <end position="306"/>
    </location>
</feature>
<dbReference type="CDD" id="cd21150">
    <property type="entry name" value="PUA_NSun6-like"/>
    <property type="match status" value="1"/>
</dbReference>
<proteinExistence type="inferred from homology"/>
<comment type="caution">
    <text evidence="6">Lacks conserved residue(s) required for the propagation of feature annotation.</text>
</comment>
<dbReference type="InterPro" id="IPR018314">
    <property type="entry name" value="RsmB/NOL1/NOP2-like_CS"/>
</dbReference>
<evidence type="ECO:0000256" key="3">
    <source>
        <dbReference type="ARBA" id="ARBA00022679"/>
    </source>
</evidence>
<dbReference type="InterPro" id="IPR002478">
    <property type="entry name" value="PUA"/>
</dbReference>
<dbReference type="GO" id="GO:0001510">
    <property type="term" value="P:RNA methylation"/>
    <property type="evidence" value="ECO:0007669"/>
    <property type="project" value="InterPro"/>
</dbReference>
<keyword evidence="5 6" id="KW-0694">RNA-binding</keyword>